<dbReference type="EMBL" id="AAVT01000003">
    <property type="protein sequence ID" value="EAW31645.1"/>
    <property type="molecule type" value="Genomic_DNA"/>
</dbReference>
<name>A0YCX6_9GAMM</name>
<dbReference type="CDD" id="cd02440">
    <property type="entry name" value="AdoMet_MTases"/>
    <property type="match status" value="1"/>
</dbReference>
<sequence>MSLGKELYRYYDEYGPLQVFDDGNKRYLSFGDGDEQSCQLKSDPLQLQHDYSRAMLLVLLFKEPKNVILFGLGGGTLATTMHHYIPTLKLRVVELRSQVVDVAYRYFQFPRSERIDVFTEDASEFLDNTEQSKTDVLFSDIYGEEGLDLQQTQPWFIERCAELLNDDGWLVLNCWQLHRGDKEMMTALKTHFADVRVSTTSEGNWVILAGKKADQSSATQLKAAAKKWSTLLGYSLLSSYGQLKQVC</sequence>
<dbReference type="PANTHER" id="PTHR43317:SF1">
    <property type="entry name" value="THERMOSPERMINE SYNTHASE ACAULIS5"/>
    <property type="match status" value="1"/>
</dbReference>
<protein>
    <submittedName>
        <fullName evidence="2">Spermidine synthase</fullName>
    </submittedName>
</protein>
<dbReference type="InterPro" id="IPR029063">
    <property type="entry name" value="SAM-dependent_MTases_sf"/>
</dbReference>
<organism evidence="2 3">
    <name type="scientific">marine gamma proteobacterium HTCC2143</name>
    <dbReference type="NCBI Taxonomy" id="247633"/>
    <lineage>
        <taxon>Bacteria</taxon>
        <taxon>Pseudomonadati</taxon>
        <taxon>Pseudomonadota</taxon>
        <taxon>Gammaproteobacteria</taxon>
        <taxon>Cellvibrionales</taxon>
        <taxon>Spongiibacteraceae</taxon>
        <taxon>BD1-7 clade</taxon>
    </lineage>
</organism>
<keyword evidence="1" id="KW-0620">Polyamine biosynthesis</keyword>
<reference evidence="2 3" key="1">
    <citation type="journal article" date="2010" name="J. Bacteriol.">
        <title>Genome sequence of the oligotrophic marine Gammaproteobacterium HTCC2143, isolated from the Oregon Coast.</title>
        <authorList>
            <person name="Oh H.M."/>
            <person name="Kang I."/>
            <person name="Ferriera S."/>
            <person name="Giovannoni S.J."/>
            <person name="Cho J.C."/>
        </authorList>
    </citation>
    <scope>NUCLEOTIDE SEQUENCE [LARGE SCALE GENOMIC DNA]</scope>
    <source>
        <strain evidence="2 3">HTCC2143</strain>
    </source>
</reference>
<dbReference type="Proteomes" id="UP000004931">
    <property type="component" value="Unassembled WGS sequence"/>
</dbReference>
<dbReference type="eggNOG" id="COG0421">
    <property type="taxonomic scope" value="Bacteria"/>
</dbReference>
<dbReference type="GO" id="GO:0006596">
    <property type="term" value="P:polyamine biosynthetic process"/>
    <property type="evidence" value="ECO:0007669"/>
    <property type="project" value="UniProtKB-KW"/>
</dbReference>
<dbReference type="OrthoDB" id="9761985at2"/>
<evidence type="ECO:0000313" key="3">
    <source>
        <dbReference type="Proteomes" id="UP000004931"/>
    </source>
</evidence>
<dbReference type="STRING" id="247633.GP2143_08844"/>
<dbReference type="NCBIfam" id="NF037959">
    <property type="entry name" value="MFS_SpdSyn"/>
    <property type="match status" value="1"/>
</dbReference>
<dbReference type="PANTHER" id="PTHR43317">
    <property type="entry name" value="THERMOSPERMINE SYNTHASE ACAULIS5"/>
    <property type="match status" value="1"/>
</dbReference>
<dbReference type="SUPFAM" id="SSF53335">
    <property type="entry name" value="S-adenosyl-L-methionine-dependent methyltransferases"/>
    <property type="match status" value="1"/>
</dbReference>
<evidence type="ECO:0000313" key="2">
    <source>
        <dbReference type="EMBL" id="EAW31645.1"/>
    </source>
</evidence>
<comment type="caution">
    <text evidence="2">The sequence shown here is derived from an EMBL/GenBank/DDBJ whole genome shotgun (WGS) entry which is preliminary data.</text>
</comment>
<dbReference type="AlphaFoldDB" id="A0YCX6"/>
<dbReference type="Gene3D" id="3.40.50.150">
    <property type="entry name" value="Vaccinia Virus protein VP39"/>
    <property type="match status" value="1"/>
</dbReference>
<keyword evidence="3" id="KW-1185">Reference proteome</keyword>
<gene>
    <name evidence="2" type="ORF">GP2143_08844</name>
</gene>
<evidence type="ECO:0000256" key="1">
    <source>
        <dbReference type="ARBA" id="ARBA00023115"/>
    </source>
</evidence>
<dbReference type="Pfam" id="PF01564">
    <property type="entry name" value="Spermine_synth"/>
    <property type="match status" value="1"/>
</dbReference>
<proteinExistence type="predicted"/>
<accession>A0YCX6</accession>